<keyword evidence="2" id="KW-0812">Transmembrane</keyword>
<proteinExistence type="predicted"/>
<keyword evidence="2" id="KW-0472">Membrane</keyword>
<feature type="transmembrane region" description="Helical" evidence="2">
    <location>
        <begin position="105"/>
        <end position="124"/>
    </location>
</feature>
<keyword evidence="4" id="KW-1185">Reference proteome</keyword>
<evidence type="ECO:0000313" key="3">
    <source>
        <dbReference type="EMBL" id="GJN87316.1"/>
    </source>
</evidence>
<dbReference type="PANTHER" id="PTHR12840:SF1">
    <property type="entry name" value="NADH DEHYDROGENASE [UBIQUINONE] 1 BETA SUBCOMPLEX SUBUNIT 8, MITOCHONDRIAL"/>
    <property type="match status" value="1"/>
</dbReference>
<dbReference type="GO" id="GO:0005739">
    <property type="term" value="C:mitochondrion"/>
    <property type="evidence" value="ECO:0007669"/>
    <property type="project" value="InterPro"/>
</dbReference>
<reference evidence="3 4" key="1">
    <citation type="submission" date="2021-12" db="EMBL/GenBank/DDBJ databases">
        <title>High titer production of polyol ester of fatty acids by Rhodotorula paludigena BS15 towards product separation-free biomass refinery.</title>
        <authorList>
            <person name="Mano J."/>
            <person name="Ono H."/>
            <person name="Tanaka T."/>
            <person name="Naito K."/>
            <person name="Sushida H."/>
            <person name="Ike M."/>
            <person name="Tokuyasu K."/>
            <person name="Kitaoka M."/>
        </authorList>
    </citation>
    <scope>NUCLEOTIDE SEQUENCE [LARGE SCALE GENOMIC DNA]</scope>
    <source>
        <strain evidence="3 4">BS15</strain>
    </source>
</reference>
<accession>A0AAV5G4D5</accession>
<feature type="region of interest" description="Disordered" evidence="1">
    <location>
        <begin position="47"/>
        <end position="75"/>
    </location>
</feature>
<dbReference type="PANTHER" id="PTHR12840">
    <property type="entry name" value="NADH-UBIQUINONE OXIDOREDUCTASE ASHI SUBUNIT"/>
    <property type="match status" value="1"/>
</dbReference>
<dbReference type="AlphaFoldDB" id="A0AAV5G4D5"/>
<dbReference type="Proteomes" id="UP001342314">
    <property type="component" value="Unassembled WGS sequence"/>
</dbReference>
<organism evidence="3 4">
    <name type="scientific">Rhodotorula paludigena</name>
    <dbReference type="NCBI Taxonomy" id="86838"/>
    <lineage>
        <taxon>Eukaryota</taxon>
        <taxon>Fungi</taxon>
        <taxon>Dikarya</taxon>
        <taxon>Basidiomycota</taxon>
        <taxon>Pucciniomycotina</taxon>
        <taxon>Microbotryomycetes</taxon>
        <taxon>Sporidiobolales</taxon>
        <taxon>Sporidiobolaceae</taxon>
        <taxon>Rhodotorula</taxon>
    </lineage>
</organism>
<gene>
    <name evidence="3" type="ORF">Rhopal_000264-T1</name>
</gene>
<protein>
    <submittedName>
        <fullName evidence="3">Uncharacterized protein</fullName>
    </submittedName>
</protein>
<feature type="compositionally biased region" description="Basic and acidic residues" evidence="1">
    <location>
        <begin position="58"/>
        <end position="75"/>
    </location>
</feature>
<name>A0AAV5G4D5_9BASI</name>
<dbReference type="EMBL" id="BQKY01000001">
    <property type="protein sequence ID" value="GJN87316.1"/>
    <property type="molecule type" value="Genomic_DNA"/>
</dbReference>
<keyword evidence="2" id="KW-1133">Transmembrane helix</keyword>
<comment type="caution">
    <text evidence="3">The sequence shown here is derived from an EMBL/GenBank/DDBJ whole genome shotgun (WGS) entry which is preliminary data.</text>
</comment>
<evidence type="ECO:0000256" key="1">
    <source>
        <dbReference type="SAM" id="MobiDB-lite"/>
    </source>
</evidence>
<evidence type="ECO:0000256" key="2">
    <source>
        <dbReference type="SAM" id="Phobius"/>
    </source>
</evidence>
<evidence type="ECO:0000313" key="4">
    <source>
        <dbReference type="Proteomes" id="UP001342314"/>
    </source>
</evidence>
<sequence length="167" mass="18294">MLARTSLRRVAALRTYATAAAPAGVPPVPPTSAPRYPYDDEPALHNLGYPHLPNSSRQLRDPRGANGKPWDDKQERLNYNEALQENEDLLSMWAPDVHKVKPSSALAQLCLMFGLVGVFALGVYEIRAPAPMLPRAYPNDGLVKELSGTSDAQFAARTDAQNQVDDE</sequence>
<dbReference type="InterPro" id="IPR008699">
    <property type="entry name" value="NDUFB8"/>
</dbReference>